<sequence length="277" mass="30767">MRFRPLLAAVLAATLMTTAGCQDSELEPDPAEYLSGEVLIGINTDLPGWSEYANGVWQGFDISLSNWLGEELGFRPRYVNLTTNERLTALQDADSEVKLVISNFSINDKRRETIDQVGPYFADSQGLLTLTTSKIMKVEDIERKTICTALGSTTEVRLFGMTINPLSENTLQRCLQRLRAGEADAVSSDRAILEGFISHDTARDLRLVPGIRVGSERYGIGIHNNSPKLCDYLSKKLVKFINEEWDQTFTNNLPNVIPTDRKPNSAALDPCEKPVPS</sequence>
<keyword evidence="3 5" id="KW-0732">Signal</keyword>
<evidence type="ECO:0000256" key="4">
    <source>
        <dbReference type="SAM" id="MobiDB-lite"/>
    </source>
</evidence>
<evidence type="ECO:0000313" key="8">
    <source>
        <dbReference type="Proteomes" id="UP000198688"/>
    </source>
</evidence>
<feature type="domain" description="Solute-binding protein family 3/N-terminal" evidence="6">
    <location>
        <begin position="37"/>
        <end position="252"/>
    </location>
</feature>
<dbReference type="PROSITE" id="PS51257">
    <property type="entry name" value="PROKAR_LIPOPROTEIN"/>
    <property type="match status" value="1"/>
</dbReference>
<dbReference type="InterPro" id="IPR001638">
    <property type="entry name" value="Solute-binding_3/MltF_N"/>
</dbReference>
<accession>A0A1H1ZUN7</accession>
<evidence type="ECO:0000259" key="6">
    <source>
        <dbReference type="SMART" id="SM00062"/>
    </source>
</evidence>
<dbReference type="PANTHER" id="PTHR30085:SF6">
    <property type="entry name" value="ABC TRANSPORTER GLUTAMINE-BINDING PROTEIN GLNH"/>
    <property type="match status" value="1"/>
</dbReference>
<dbReference type="AlphaFoldDB" id="A0A1H1ZUN7"/>
<comment type="similarity">
    <text evidence="1">Belongs to the bacterial solute-binding protein 3 family.</text>
</comment>
<dbReference type="Proteomes" id="UP000198688">
    <property type="component" value="Chromosome I"/>
</dbReference>
<dbReference type="SMART" id="SM00062">
    <property type="entry name" value="PBPb"/>
    <property type="match status" value="1"/>
</dbReference>
<proteinExistence type="inferred from homology"/>
<dbReference type="GO" id="GO:0005576">
    <property type="term" value="C:extracellular region"/>
    <property type="evidence" value="ECO:0007669"/>
    <property type="project" value="TreeGrafter"/>
</dbReference>
<feature type="signal peptide" evidence="5">
    <location>
        <begin position="1"/>
        <end position="21"/>
    </location>
</feature>
<dbReference type="GO" id="GO:0030288">
    <property type="term" value="C:outer membrane-bounded periplasmic space"/>
    <property type="evidence" value="ECO:0007669"/>
    <property type="project" value="TreeGrafter"/>
</dbReference>
<dbReference type="GO" id="GO:0006865">
    <property type="term" value="P:amino acid transport"/>
    <property type="evidence" value="ECO:0007669"/>
    <property type="project" value="TreeGrafter"/>
</dbReference>
<keyword evidence="2" id="KW-0813">Transport</keyword>
<dbReference type="Gene3D" id="3.40.190.10">
    <property type="entry name" value="Periplasmic binding protein-like II"/>
    <property type="match status" value="2"/>
</dbReference>
<dbReference type="RefSeq" id="WP_092545619.1">
    <property type="nucleotide sequence ID" value="NZ_BOMJ01000010.1"/>
</dbReference>
<dbReference type="Pfam" id="PF00497">
    <property type="entry name" value="SBP_bac_3"/>
    <property type="match status" value="1"/>
</dbReference>
<dbReference type="OrthoDB" id="3229768at2"/>
<dbReference type="InterPro" id="IPR051455">
    <property type="entry name" value="Bact_solute-bind_prot3"/>
</dbReference>
<evidence type="ECO:0000256" key="3">
    <source>
        <dbReference type="ARBA" id="ARBA00022729"/>
    </source>
</evidence>
<dbReference type="PANTHER" id="PTHR30085">
    <property type="entry name" value="AMINO ACID ABC TRANSPORTER PERMEASE"/>
    <property type="match status" value="1"/>
</dbReference>
<name>A0A1H1ZUN7_9ACTN</name>
<dbReference type="EMBL" id="LT629758">
    <property type="protein sequence ID" value="SDT37444.1"/>
    <property type="molecule type" value="Genomic_DNA"/>
</dbReference>
<evidence type="ECO:0000256" key="2">
    <source>
        <dbReference type="ARBA" id="ARBA00022448"/>
    </source>
</evidence>
<evidence type="ECO:0000313" key="7">
    <source>
        <dbReference type="EMBL" id="SDT37444.1"/>
    </source>
</evidence>
<reference evidence="7 8" key="1">
    <citation type="submission" date="2016-10" db="EMBL/GenBank/DDBJ databases">
        <authorList>
            <person name="de Groot N.N."/>
        </authorList>
    </citation>
    <scope>NUCLEOTIDE SEQUENCE [LARGE SCALE GENOMIC DNA]</scope>
    <source>
        <strain evidence="7 8">DSM 43941</strain>
    </source>
</reference>
<keyword evidence="8" id="KW-1185">Reference proteome</keyword>
<feature type="region of interest" description="Disordered" evidence="4">
    <location>
        <begin position="256"/>
        <end position="277"/>
    </location>
</feature>
<organism evidence="7 8">
    <name type="scientific">Actinoplanes derwentensis</name>
    <dbReference type="NCBI Taxonomy" id="113562"/>
    <lineage>
        <taxon>Bacteria</taxon>
        <taxon>Bacillati</taxon>
        <taxon>Actinomycetota</taxon>
        <taxon>Actinomycetes</taxon>
        <taxon>Micromonosporales</taxon>
        <taxon>Micromonosporaceae</taxon>
        <taxon>Actinoplanes</taxon>
    </lineage>
</organism>
<evidence type="ECO:0000256" key="5">
    <source>
        <dbReference type="SAM" id="SignalP"/>
    </source>
</evidence>
<feature type="chain" id="PRO_5009268104" evidence="5">
    <location>
        <begin position="22"/>
        <end position="277"/>
    </location>
</feature>
<gene>
    <name evidence="7" type="ORF">SAMN04489716_3509</name>
</gene>
<protein>
    <submittedName>
        <fullName evidence="7">Amino acid ABC transporter substrate-binding protein, PAAT family</fullName>
    </submittedName>
</protein>
<dbReference type="STRING" id="113562.SAMN04489716_3509"/>
<evidence type="ECO:0000256" key="1">
    <source>
        <dbReference type="ARBA" id="ARBA00010333"/>
    </source>
</evidence>
<dbReference type="SUPFAM" id="SSF53850">
    <property type="entry name" value="Periplasmic binding protein-like II"/>
    <property type="match status" value="1"/>
</dbReference>